<reference evidence="11 12" key="1">
    <citation type="journal article" date="2008" name="Nature">
        <title>The genome of the model beetle and pest Tribolium castaneum.</title>
        <authorList>
            <consortium name="Tribolium Genome Sequencing Consortium"/>
            <person name="Richards S."/>
            <person name="Gibbs R.A."/>
            <person name="Weinstock G.M."/>
            <person name="Brown S.J."/>
            <person name="Denell R."/>
            <person name="Beeman R.W."/>
            <person name="Gibbs R."/>
            <person name="Beeman R.W."/>
            <person name="Brown S.J."/>
            <person name="Bucher G."/>
            <person name="Friedrich M."/>
            <person name="Grimmelikhuijzen C.J."/>
            <person name="Klingler M."/>
            <person name="Lorenzen M."/>
            <person name="Richards S."/>
            <person name="Roth S."/>
            <person name="Schroder R."/>
            <person name="Tautz D."/>
            <person name="Zdobnov E.M."/>
            <person name="Muzny D."/>
            <person name="Gibbs R.A."/>
            <person name="Weinstock G.M."/>
            <person name="Attaway T."/>
            <person name="Bell S."/>
            <person name="Buhay C.J."/>
            <person name="Chandrabose M.N."/>
            <person name="Chavez D."/>
            <person name="Clerk-Blankenburg K.P."/>
            <person name="Cree A."/>
            <person name="Dao M."/>
            <person name="Davis C."/>
            <person name="Chacko J."/>
            <person name="Dinh H."/>
            <person name="Dugan-Rocha S."/>
            <person name="Fowler G."/>
            <person name="Garner T.T."/>
            <person name="Garnes J."/>
            <person name="Gnirke A."/>
            <person name="Hawes A."/>
            <person name="Hernandez J."/>
            <person name="Hines S."/>
            <person name="Holder M."/>
            <person name="Hume J."/>
            <person name="Jhangiani S.N."/>
            <person name="Joshi V."/>
            <person name="Khan Z.M."/>
            <person name="Jackson L."/>
            <person name="Kovar C."/>
            <person name="Kowis A."/>
            <person name="Lee S."/>
            <person name="Lewis L.R."/>
            <person name="Margolis J."/>
            <person name="Morgan M."/>
            <person name="Nazareth L.V."/>
            <person name="Nguyen N."/>
            <person name="Okwuonu G."/>
            <person name="Parker D."/>
            <person name="Richards S."/>
            <person name="Ruiz S.J."/>
            <person name="Santibanez J."/>
            <person name="Savard J."/>
            <person name="Scherer S.E."/>
            <person name="Schneider B."/>
            <person name="Sodergren E."/>
            <person name="Tautz D."/>
            <person name="Vattahil S."/>
            <person name="Villasana D."/>
            <person name="White C.S."/>
            <person name="Wright R."/>
            <person name="Park Y."/>
            <person name="Beeman R.W."/>
            <person name="Lord J."/>
            <person name="Oppert B."/>
            <person name="Lorenzen M."/>
            <person name="Brown S."/>
            <person name="Wang L."/>
            <person name="Savard J."/>
            <person name="Tautz D."/>
            <person name="Richards S."/>
            <person name="Weinstock G."/>
            <person name="Gibbs R.A."/>
            <person name="Liu Y."/>
            <person name="Worley K."/>
            <person name="Weinstock G."/>
            <person name="Elsik C.G."/>
            <person name="Reese J.T."/>
            <person name="Elhaik E."/>
            <person name="Landan G."/>
            <person name="Graur D."/>
            <person name="Arensburger P."/>
            <person name="Atkinson P."/>
            <person name="Beeman R.W."/>
            <person name="Beidler J."/>
            <person name="Brown S.J."/>
            <person name="Demuth J.P."/>
            <person name="Drury D.W."/>
            <person name="Du Y.Z."/>
            <person name="Fujiwara H."/>
            <person name="Lorenzen M."/>
            <person name="Maselli V."/>
            <person name="Osanai M."/>
            <person name="Park Y."/>
            <person name="Robertson H.M."/>
            <person name="Tu Z."/>
            <person name="Wang J.J."/>
            <person name="Wang S."/>
            <person name="Richards S."/>
            <person name="Song H."/>
            <person name="Zhang L."/>
            <person name="Sodergren E."/>
            <person name="Werner D."/>
            <person name="Stanke M."/>
            <person name="Morgenstern B."/>
            <person name="Solovyev V."/>
            <person name="Kosarev P."/>
            <person name="Brown G."/>
            <person name="Chen H.C."/>
            <person name="Ermolaeva O."/>
            <person name="Hlavina W."/>
            <person name="Kapustin Y."/>
            <person name="Kiryutin B."/>
            <person name="Kitts P."/>
            <person name="Maglott D."/>
            <person name="Pruitt K."/>
            <person name="Sapojnikov V."/>
            <person name="Souvorov A."/>
            <person name="Mackey A.J."/>
            <person name="Waterhouse R.M."/>
            <person name="Wyder S."/>
            <person name="Zdobnov E.M."/>
            <person name="Zdobnov E.M."/>
            <person name="Wyder S."/>
            <person name="Kriventseva E.V."/>
            <person name="Kadowaki T."/>
            <person name="Bork P."/>
            <person name="Aranda M."/>
            <person name="Bao R."/>
            <person name="Beermann A."/>
            <person name="Berns N."/>
            <person name="Bolognesi R."/>
            <person name="Bonneton F."/>
            <person name="Bopp D."/>
            <person name="Brown S.J."/>
            <person name="Bucher G."/>
            <person name="Butts T."/>
            <person name="Chaumot A."/>
            <person name="Denell R.E."/>
            <person name="Ferrier D.E."/>
            <person name="Friedrich M."/>
            <person name="Gordon C.M."/>
            <person name="Jindra M."/>
            <person name="Klingler M."/>
            <person name="Lan Q."/>
            <person name="Lattorff H.M."/>
            <person name="Laudet V."/>
            <person name="von Levetsow C."/>
            <person name="Liu Z."/>
            <person name="Lutz R."/>
            <person name="Lynch J.A."/>
            <person name="da Fonseca R.N."/>
            <person name="Posnien N."/>
            <person name="Reuter R."/>
            <person name="Roth S."/>
            <person name="Savard J."/>
            <person name="Schinko J.B."/>
            <person name="Schmitt C."/>
            <person name="Schoppmeier M."/>
            <person name="Schroder R."/>
            <person name="Shippy T.D."/>
            <person name="Simonnet F."/>
            <person name="Marques-Souza H."/>
            <person name="Tautz D."/>
            <person name="Tomoyasu Y."/>
            <person name="Trauner J."/>
            <person name="Van der Zee M."/>
            <person name="Vervoort M."/>
            <person name="Wittkopp N."/>
            <person name="Wimmer E.A."/>
            <person name="Yang X."/>
            <person name="Jones A.K."/>
            <person name="Sattelle D.B."/>
            <person name="Ebert P.R."/>
            <person name="Nelson D."/>
            <person name="Scott J.G."/>
            <person name="Beeman R.W."/>
            <person name="Muthukrishnan S."/>
            <person name="Kramer K.J."/>
            <person name="Arakane Y."/>
            <person name="Beeman R.W."/>
            <person name="Zhu Q."/>
            <person name="Hogenkamp D."/>
            <person name="Dixit R."/>
            <person name="Oppert B."/>
            <person name="Jiang H."/>
            <person name="Zou Z."/>
            <person name="Marshall J."/>
            <person name="Elpidina E."/>
            <person name="Vinokurov K."/>
            <person name="Oppert C."/>
            <person name="Zou Z."/>
            <person name="Evans J."/>
            <person name="Lu Z."/>
            <person name="Zhao P."/>
            <person name="Sumathipala N."/>
            <person name="Altincicek B."/>
            <person name="Vilcinskas A."/>
            <person name="Williams M."/>
            <person name="Hultmark D."/>
            <person name="Hetru C."/>
            <person name="Jiang H."/>
            <person name="Grimmelikhuijzen C.J."/>
            <person name="Hauser F."/>
            <person name="Cazzamali G."/>
            <person name="Williamson M."/>
            <person name="Park Y."/>
            <person name="Li B."/>
            <person name="Tanaka Y."/>
            <person name="Predel R."/>
            <person name="Neupert S."/>
            <person name="Schachtner J."/>
            <person name="Verleyen P."/>
            <person name="Raible F."/>
            <person name="Bork P."/>
            <person name="Friedrich M."/>
            <person name="Walden K.K."/>
            <person name="Robertson H.M."/>
            <person name="Angeli S."/>
            <person name="Foret S."/>
            <person name="Bucher G."/>
            <person name="Schuetz S."/>
            <person name="Maleszka R."/>
            <person name="Wimmer E.A."/>
            <person name="Beeman R.W."/>
            <person name="Lorenzen M."/>
            <person name="Tomoyasu Y."/>
            <person name="Miller S.C."/>
            <person name="Grossmann D."/>
            <person name="Bucher G."/>
        </authorList>
    </citation>
    <scope>NUCLEOTIDE SEQUENCE [LARGE SCALE GENOMIC DNA]</scope>
    <source>
        <strain evidence="11 12">Georgia GA2</strain>
    </source>
</reference>
<feature type="domain" description="SAM-dependent MTase TRM10-type" evidence="10">
    <location>
        <begin position="161"/>
        <end position="355"/>
    </location>
</feature>
<evidence type="ECO:0000259" key="10">
    <source>
        <dbReference type="PROSITE" id="PS51675"/>
    </source>
</evidence>
<dbReference type="HOGENOM" id="CLU_034384_3_0_1"/>
<dbReference type="GO" id="GO:0097745">
    <property type="term" value="P:mitochondrial tRNA 5'-end processing"/>
    <property type="evidence" value="ECO:0000318"/>
    <property type="project" value="GO_Central"/>
</dbReference>
<protein>
    <recommendedName>
        <fullName evidence="9">RNA (guanine-9-)-methyltransferase domain-containing protein 1</fullName>
    </recommendedName>
</protein>
<evidence type="ECO:0000256" key="9">
    <source>
        <dbReference type="ARBA" id="ARBA00029803"/>
    </source>
</evidence>
<evidence type="ECO:0000256" key="5">
    <source>
        <dbReference type="ARBA" id="ARBA00022694"/>
    </source>
</evidence>
<keyword evidence="8" id="KW-0496">Mitochondrion</keyword>
<dbReference type="FunCoup" id="D6WZK2">
    <property type="interactions" value="1087"/>
</dbReference>
<dbReference type="GO" id="GO:0008168">
    <property type="term" value="F:methyltransferase activity"/>
    <property type="evidence" value="ECO:0007669"/>
    <property type="project" value="UniProtKB-KW"/>
</dbReference>
<name>D6WZK2_TRICA</name>
<dbReference type="InterPro" id="IPR025812">
    <property type="entry name" value="Trm10_C_MTase_dom"/>
</dbReference>
<comment type="subcellular location">
    <subcellularLocation>
        <location evidence="1">Mitochondrion</location>
    </subcellularLocation>
</comment>
<dbReference type="InterPro" id="IPR007356">
    <property type="entry name" value="tRNA_m1G_MeTrfase_euk"/>
</dbReference>
<dbReference type="eggNOG" id="KOG2967">
    <property type="taxonomic scope" value="Eukaryota"/>
</dbReference>
<organism evidence="11 12">
    <name type="scientific">Tribolium castaneum</name>
    <name type="common">Red flour beetle</name>
    <dbReference type="NCBI Taxonomy" id="7070"/>
    <lineage>
        <taxon>Eukaryota</taxon>
        <taxon>Metazoa</taxon>
        <taxon>Ecdysozoa</taxon>
        <taxon>Arthropoda</taxon>
        <taxon>Hexapoda</taxon>
        <taxon>Insecta</taxon>
        <taxon>Pterygota</taxon>
        <taxon>Neoptera</taxon>
        <taxon>Endopterygota</taxon>
        <taxon>Coleoptera</taxon>
        <taxon>Polyphaga</taxon>
        <taxon>Cucujiformia</taxon>
        <taxon>Tenebrionidae</taxon>
        <taxon>Tenebrionidae incertae sedis</taxon>
        <taxon>Tribolium</taxon>
    </lineage>
</organism>
<dbReference type="GO" id="GO:0070131">
    <property type="term" value="P:positive regulation of mitochondrial translation"/>
    <property type="evidence" value="ECO:0000318"/>
    <property type="project" value="GO_Central"/>
</dbReference>
<dbReference type="GO" id="GO:0005634">
    <property type="term" value="C:nucleus"/>
    <property type="evidence" value="ECO:0000318"/>
    <property type="project" value="GO_Central"/>
</dbReference>
<evidence type="ECO:0000256" key="6">
    <source>
        <dbReference type="ARBA" id="ARBA00022946"/>
    </source>
</evidence>
<evidence type="ECO:0000313" key="12">
    <source>
        <dbReference type="Proteomes" id="UP000007266"/>
    </source>
</evidence>
<keyword evidence="3" id="KW-0808">Transferase</keyword>
<evidence type="ECO:0000256" key="2">
    <source>
        <dbReference type="ARBA" id="ARBA00022603"/>
    </source>
</evidence>
<dbReference type="GO" id="GO:0005739">
    <property type="term" value="C:mitochondrion"/>
    <property type="evidence" value="ECO:0000318"/>
    <property type="project" value="GO_Central"/>
</dbReference>
<dbReference type="GO" id="GO:0032259">
    <property type="term" value="P:methylation"/>
    <property type="evidence" value="ECO:0007669"/>
    <property type="project" value="UniProtKB-KW"/>
</dbReference>
<keyword evidence="4" id="KW-0949">S-adenosyl-L-methionine</keyword>
<dbReference type="PhylomeDB" id="D6WZK2"/>
<dbReference type="GO" id="GO:0005654">
    <property type="term" value="C:nucleoplasm"/>
    <property type="evidence" value="ECO:0000318"/>
    <property type="project" value="GO_Central"/>
</dbReference>
<reference evidence="11 12" key="2">
    <citation type="journal article" date="2010" name="Nucleic Acids Res.">
        <title>BeetleBase in 2010: revisions to provide comprehensive genomic information for Tribolium castaneum.</title>
        <authorList>
            <person name="Kim H.S."/>
            <person name="Murphy T."/>
            <person name="Xia J."/>
            <person name="Caragea D."/>
            <person name="Park Y."/>
            <person name="Beeman R.W."/>
            <person name="Lorenzen M.D."/>
            <person name="Butcher S."/>
            <person name="Manak J.R."/>
            <person name="Brown S.J."/>
        </authorList>
    </citation>
    <scope>GENOME REANNOTATION</scope>
    <source>
        <strain evidence="11 12">Georgia GA2</strain>
    </source>
</reference>
<dbReference type="STRING" id="7070.D6WZK2"/>
<keyword evidence="5" id="KW-0819">tRNA processing</keyword>
<keyword evidence="7" id="KW-0175">Coiled coil</keyword>
<keyword evidence="6" id="KW-0809">Transit peptide</keyword>
<dbReference type="InterPro" id="IPR028564">
    <property type="entry name" value="MT_TRM10-typ"/>
</dbReference>
<dbReference type="Gene3D" id="3.40.1280.30">
    <property type="match status" value="1"/>
</dbReference>
<dbReference type="InParanoid" id="D6WZK2"/>
<dbReference type="PANTHER" id="PTHR13563:SF5">
    <property type="entry name" value="TRNA METHYLTRANSFERASE 10 HOMOLOG C"/>
    <property type="match status" value="1"/>
</dbReference>
<keyword evidence="12" id="KW-1185">Reference proteome</keyword>
<dbReference type="OrthoDB" id="9976048at2759"/>
<dbReference type="FunFam" id="3.40.1280.30:FF:000003">
    <property type="entry name" value="tRNA methyltransferase 10C, mitochondrial RNase P subunit"/>
    <property type="match status" value="1"/>
</dbReference>
<evidence type="ECO:0000313" key="11">
    <source>
        <dbReference type="EMBL" id="EFA10439.1"/>
    </source>
</evidence>
<dbReference type="Proteomes" id="UP000007266">
    <property type="component" value="Linkage group 9"/>
</dbReference>
<dbReference type="EMBL" id="KQ971372">
    <property type="protein sequence ID" value="EFA10439.1"/>
    <property type="molecule type" value="Genomic_DNA"/>
</dbReference>
<dbReference type="AlphaFoldDB" id="D6WZK2"/>
<dbReference type="PANTHER" id="PTHR13563">
    <property type="entry name" value="TRNA (GUANINE-9-) METHYLTRANSFERASE"/>
    <property type="match status" value="1"/>
</dbReference>
<dbReference type="PROSITE" id="PS51675">
    <property type="entry name" value="SAM_MT_TRM10"/>
    <property type="match status" value="1"/>
</dbReference>
<evidence type="ECO:0000256" key="8">
    <source>
        <dbReference type="ARBA" id="ARBA00023128"/>
    </source>
</evidence>
<dbReference type="CDD" id="cd18102">
    <property type="entry name" value="Trm10_MRRP1"/>
    <property type="match status" value="1"/>
</dbReference>
<evidence type="ECO:0000256" key="4">
    <source>
        <dbReference type="ARBA" id="ARBA00022691"/>
    </source>
</evidence>
<dbReference type="OMA" id="TIMECVS"/>
<evidence type="ECO:0000256" key="1">
    <source>
        <dbReference type="ARBA" id="ARBA00004173"/>
    </source>
</evidence>
<sequence length="395" mass="46373">MFSAVRQSAKLVRLGNFVRVPPYRPPRSFFCAEAAQGPNIEALTNGDKELEHKLKVLILEVDVMRQEGKLVPDDEFLKDKHWKELLELPTYSARKRLLEYLFKISKKKENRLIKKEEKKQQRGDKPEKKENETLEEFVSTYDLAHNNIFLRVYDNTINQLYNNRLVQAMQFGQKLVVDCGYDQDMTVRENKNCAKQLTLLFAENRAHDDPFDLHYCSLAPDTILHETLQSNIATLHEPWFPLNVHETSYLEKFPREQLVYLTPHCREELVKYDHDAIYIIGAIVDKVNTQPLSLAKAKREGLRMAKLPLDRYLQWGSGSGKSLTLNQCVAILLDVKHTGDWEYALRHVPRRKIIQMTDQKEQKSFKSRFWKPGKKLDLSRKDRRVEVRSIMYDEN</sequence>
<dbReference type="KEGG" id="tca:661285"/>
<evidence type="ECO:0000256" key="7">
    <source>
        <dbReference type="ARBA" id="ARBA00023054"/>
    </source>
</evidence>
<gene>
    <name evidence="11" type="primary">GLEAN_12682</name>
    <name evidence="11" type="ORF">TcasGA2_TC012682</name>
</gene>
<accession>D6WZK2</accession>
<keyword evidence="2" id="KW-0489">Methyltransferase</keyword>
<dbReference type="GO" id="GO:0000049">
    <property type="term" value="F:tRNA binding"/>
    <property type="evidence" value="ECO:0000318"/>
    <property type="project" value="GO_Central"/>
</dbReference>
<dbReference type="InterPro" id="IPR038459">
    <property type="entry name" value="MT_TRM10-typ_sf"/>
</dbReference>
<proteinExistence type="predicted"/>
<evidence type="ECO:0000256" key="3">
    <source>
        <dbReference type="ARBA" id="ARBA00022679"/>
    </source>
</evidence>